<evidence type="ECO:0000256" key="1">
    <source>
        <dbReference type="SAM" id="Phobius"/>
    </source>
</evidence>
<dbReference type="RefSeq" id="WP_096831639.1">
    <property type="nucleotide sequence ID" value="NZ_NXIB02000019.1"/>
</dbReference>
<evidence type="ECO:0000313" key="3">
    <source>
        <dbReference type="Proteomes" id="UP000226442"/>
    </source>
</evidence>
<keyword evidence="3" id="KW-1185">Reference proteome</keyword>
<reference evidence="2" key="1">
    <citation type="submission" date="2017-10" db="EMBL/GenBank/DDBJ databases">
        <title>Draft genome sequence of the planktic cyanobacteria Tychonema bourrellyi isolated from alpine lentic freshwater.</title>
        <authorList>
            <person name="Tett A."/>
            <person name="Armanini F."/>
            <person name="Asnicar F."/>
            <person name="Boscaini A."/>
            <person name="Pasolli E."/>
            <person name="Zolfo M."/>
            <person name="Donati C."/>
            <person name="Salmaso N."/>
            <person name="Segata N."/>
        </authorList>
    </citation>
    <scope>NUCLEOTIDE SEQUENCE</scope>
    <source>
        <strain evidence="2">FEM_GT703</strain>
    </source>
</reference>
<organism evidence="2 3">
    <name type="scientific">Tychonema bourrellyi FEM_GT703</name>
    <dbReference type="NCBI Taxonomy" id="2040638"/>
    <lineage>
        <taxon>Bacteria</taxon>
        <taxon>Bacillati</taxon>
        <taxon>Cyanobacteriota</taxon>
        <taxon>Cyanophyceae</taxon>
        <taxon>Oscillatoriophycideae</taxon>
        <taxon>Oscillatoriales</taxon>
        <taxon>Microcoleaceae</taxon>
        <taxon>Tychonema</taxon>
    </lineage>
</organism>
<protein>
    <submittedName>
        <fullName evidence="2">Uncharacterized protein</fullName>
    </submittedName>
</protein>
<dbReference type="AlphaFoldDB" id="A0A2G4F3Z8"/>
<evidence type="ECO:0000313" key="2">
    <source>
        <dbReference type="EMBL" id="PHX56468.1"/>
    </source>
</evidence>
<dbReference type="Proteomes" id="UP000226442">
    <property type="component" value="Unassembled WGS sequence"/>
</dbReference>
<dbReference type="OrthoDB" id="532853at2"/>
<gene>
    <name evidence="2" type="ORF">CP500_005090</name>
</gene>
<keyword evidence="1" id="KW-0812">Transmembrane</keyword>
<accession>A0A2G4F3Z8</accession>
<feature type="transmembrane region" description="Helical" evidence="1">
    <location>
        <begin position="55"/>
        <end position="74"/>
    </location>
</feature>
<comment type="caution">
    <text evidence="2">The sequence shown here is derived from an EMBL/GenBank/DDBJ whole genome shotgun (WGS) entry which is preliminary data.</text>
</comment>
<keyword evidence="1" id="KW-1133">Transmembrane helix</keyword>
<sequence>MIVNLIIETTVGLISSFNLNDAVHLLVLKSHLGMTPILGQSYEIFTNFQKAWNHFVSSGQIAAFGIGLFVGWFFKGIFR</sequence>
<dbReference type="EMBL" id="NXIB02000019">
    <property type="protein sequence ID" value="PHX56468.1"/>
    <property type="molecule type" value="Genomic_DNA"/>
</dbReference>
<name>A0A2G4F3Z8_9CYAN</name>
<proteinExistence type="predicted"/>
<keyword evidence="1" id="KW-0472">Membrane</keyword>